<protein>
    <submittedName>
        <fullName evidence="2">Nucleoside phosphorylase domain protein</fullName>
    </submittedName>
</protein>
<dbReference type="PANTHER" id="PTHR46082:SF11">
    <property type="entry name" value="AAA+ ATPASE DOMAIN-CONTAINING PROTEIN-RELATED"/>
    <property type="match status" value="1"/>
</dbReference>
<accession>E9EJT3</accession>
<sequence>MRLPPDAYTVGWICAIATGYVAAIECLDEEHGRPQYLVPQDNNDYTLGRVGSHNVAIAVLPYGEYGTVSAASVATNMMHSFPNVRIRLLVGIAGGCPTEGHDVRLGDVIVSAPRDSESGVFQYDFGRTIQHQAFQHARFLNQPPTTLRTAFNGIHAQYKRNGHQLEATLVSILTKKPKAATGVSATTHNCYAATCADDISNLVPRRERTEHEDNPAIHYGLIASANSLMRDALIRDKLAAEKNVLCFEMEAAGLMDHFACLVIHGICDYSESHKNKEWQGYAAMAAAAYARDLLGRIPPNKDEAEKMMLTGDTHSLDD</sequence>
<evidence type="ECO:0000259" key="1">
    <source>
        <dbReference type="Pfam" id="PF01048"/>
    </source>
</evidence>
<dbReference type="HOGENOM" id="CLU_000288_34_22_1"/>
<dbReference type="OrthoDB" id="4961234at2759"/>
<dbReference type="Proteomes" id="UP000002498">
    <property type="component" value="Unassembled WGS sequence"/>
</dbReference>
<dbReference type="InterPro" id="IPR053137">
    <property type="entry name" value="NLR-like"/>
</dbReference>
<reference evidence="2 3" key="2">
    <citation type="journal article" date="2014" name="Proc. Natl. Acad. Sci. U.S.A.">
        <title>Trajectory and genomic determinants of fungal-pathogen speciation and host adaptation.</title>
        <authorList>
            <person name="Hu X."/>
            <person name="Xiao G."/>
            <person name="Zheng P."/>
            <person name="Shang Y."/>
            <person name="Su Y."/>
            <person name="Zhang X."/>
            <person name="Liu X."/>
            <person name="Zhan S."/>
            <person name="St Leger R.J."/>
            <person name="Wang C."/>
        </authorList>
    </citation>
    <scope>GENOME REANNOTATION</scope>
    <source>
        <strain evidence="3">ARSEF 23 / ATCC MYA-3075</strain>
    </source>
</reference>
<reference evidence="2 3" key="1">
    <citation type="journal article" date="2011" name="PLoS Genet.">
        <title>Genome sequencing and comparative transcriptomics of the model entomopathogenic fungi Metarhizium anisopliae and M. acridum.</title>
        <authorList>
            <person name="Gao Q."/>
            <person name="Jin K."/>
            <person name="Ying S.H."/>
            <person name="Zhang Y."/>
            <person name="Xiao G."/>
            <person name="Shang Y."/>
            <person name="Duan Z."/>
            <person name="Hu X."/>
            <person name="Xie X.Q."/>
            <person name="Zhou G."/>
            <person name="Peng G."/>
            <person name="Luo Z."/>
            <person name="Huang W."/>
            <person name="Wang B."/>
            <person name="Fang W."/>
            <person name="Wang S."/>
            <person name="Zhong Y."/>
            <person name="Ma L.J."/>
            <person name="St Leger R.J."/>
            <person name="Zhao G.P."/>
            <person name="Pei Y."/>
            <person name="Feng M.G."/>
            <person name="Xia Y."/>
            <person name="Wang C."/>
        </authorList>
    </citation>
    <scope>NUCLEOTIDE SEQUENCE [LARGE SCALE GENOMIC DNA]</scope>
    <source>
        <strain evidence="3">ARSEF 23 / ATCC MYA-3075</strain>
    </source>
</reference>
<dbReference type="GO" id="GO:0003824">
    <property type="term" value="F:catalytic activity"/>
    <property type="evidence" value="ECO:0007669"/>
    <property type="project" value="InterPro"/>
</dbReference>
<dbReference type="InterPro" id="IPR000845">
    <property type="entry name" value="Nucleoside_phosphorylase_d"/>
</dbReference>
<dbReference type="AlphaFoldDB" id="E9EJT3"/>
<dbReference type="InterPro" id="IPR035994">
    <property type="entry name" value="Nucleoside_phosphorylase_sf"/>
</dbReference>
<dbReference type="RefSeq" id="XP_007817081.1">
    <property type="nucleotide sequence ID" value="XM_007818890.1"/>
</dbReference>
<feature type="domain" description="Nucleoside phosphorylase" evidence="1">
    <location>
        <begin position="13"/>
        <end position="254"/>
    </location>
</feature>
<dbReference type="KEGG" id="maj:MAA_00892"/>
<gene>
    <name evidence="2" type="ORF">MAA_00892</name>
</gene>
<dbReference type="PANTHER" id="PTHR46082">
    <property type="entry name" value="ATP/GTP-BINDING PROTEIN-RELATED"/>
    <property type="match status" value="1"/>
</dbReference>
<keyword evidence="3" id="KW-1185">Reference proteome</keyword>
<name>E9EJT3_METRA</name>
<evidence type="ECO:0000313" key="2">
    <source>
        <dbReference type="EMBL" id="EFZ03818.1"/>
    </source>
</evidence>
<proteinExistence type="predicted"/>
<organism evidence="2 3">
    <name type="scientific">Metarhizium robertsii (strain ARSEF 23 / ATCC MYA-3075)</name>
    <name type="common">Metarhizium anisopliae (strain ARSEF 23)</name>
    <dbReference type="NCBI Taxonomy" id="655844"/>
    <lineage>
        <taxon>Eukaryota</taxon>
        <taxon>Fungi</taxon>
        <taxon>Dikarya</taxon>
        <taxon>Ascomycota</taxon>
        <taxon>Pezizomycotina</taxon>
        <taxon>Sordariomycetes</taxon>
        <taxon>Hypocreomycetidae</taxon>
        <taxon>Hypocreales</taxon>
        <taxon>Clavicipitaceae</taxon>
        <taxon>Metarhizium</taxon>
    </lineage>
</organism>
<dbReference type="GO" id="GO:0009116">
    <property type="term" value="P:nucleoside metabolic process"/>
    <property type="evidence" value="ECO:0007669"/>
    <property type="project" value="InterPro"/>
</dbReference>
<dbReference type="GeneID" id="19255178"/>
<evidence type="ECO:0000313" key="3">
    <source>
        <dbReference type="Proteomes" id="UP000002498"/>
    </source>
</evidence>
<dbReference type="Pfam" id="PF01048">
    <property type="entry name" value="PNP_UDP_1"/>
    <property type="match status" value="1"/>
</dbReference>
<dbReference type="EMBL" id="ADNJ02000008">
    <property type="protein sequence ID" value="EFZ03818.1"/>
    <property type="molecule type" value="Genomic_DNA"/>
</dbReference>
<comment type="caution">
    <text evidence="2">The sequence shown here is derived from an EMBL/GenBank/DDBJ whole genome shotgun (WGS) entry which is preliminary data.</text>
</comment>
<dbReference type="Gene3D" id="3.40.50.1580">
    <property type="entry name" value="Nucleoside phosphorylase domain"/>
    <property type="match status" value="1"/>
</dbReference>
<dbReference type="SUPFAM" id="SSF53167">
    <property type="entry name" value="Purine and uridine phosphorylases"/>
    <property type="match status" value="1"/>
</dbReference>